<proteinExistence type="predicted"/>
<keyword evidence="2" id="KW-1185">Reference proteome</keyword>
<evidence type="ECO:0008006" key="3">
    <source>
        <dbReference type="Google" id="ProtNLM"/>
    </source>
</evidence>
<dbReference type="AlphaFoldDB" id="A0A7X5ZTM0"/>
<dbReference type="Pfam" id="PF24178">
    <property type="entry name" value="Subterisin"/>
    <property type="match status" value="1"/>
</dbReference>
<accession>A0A7X5ZTM0</accession>
<gene>
    <name evidence="1" type="ORF">FHR20_000092</name>
</gene>
<dbReference type="InterPro" id="IPR049805">
    <property type="entry name" value="Lasso_benenodin"/>
</dbReference>
<dbReference type="Proteomes" id="UP000564677">
    <property type="component" value="Unassembled WGS sequence"/>
</dbReference>
<comment type="caution">
    <text evidence="1">The sequence shown here is derived from an EMBL/GenBank/DDBJ whole genome shotgun (WGS) entry which is preliminary data.</text>
</comment>
<sequence>MNRELEDTIELGSVSTDTKGVLAGTFDEEGGLQIKMGLSDD</sequence>
<dbReference type="NCBIfam" id="NF033522">
    <property type="entry name" value="lasso_benenodin"/>
    <property type="match status" value="1"/>
</dbReference>
<evidence type="ECO:0000313" key="1">
    <source>
        <dbReference type="EMBL" id="NIJ63161.1"/>
    </source>
</evidence>
<organism evidence="1 2">
    <name type="scientific">Sphingomonas leidyi</name>
    <dbReference type="NCBI Taxonomy" id="68569"/>
    <lineage>
        <taxon>Bacteria</taxon>
        <taxon>Pseudomonadati</taxon>
        <taxon>Pseudomonadota</taxon>
        <taxon>Alphaproteobacteria</taxon>
        <taxon>Sphingomonadales</taxon>
        <taxon>Sphingomonadaceae</taxon>
        <taxon>Sphingomonas</taxon>
    </lineage>
</organism>
<dbReference type="RefSeq" id="WP_167297749.1">
    <property type="nucleotide sequence ID" value="NZ_JAASQV010000001.1"/>
</dbReference>
<name>A0A7X5ZTM0_9SPHN</name>
<evidence type="ECO:0000313" key="2">
    <source>
        <dbReference type="Proteomes" id="UP000564677"/>
    </source>
</evidence>
<protein>
    <recommendedName>
        <fullName evidence="3">Benenodin family lasso peptide</fullName>
    </recommendedName>
</protein>
<dbReference type="EMBL" id="JAASQV010000001">
    <property type="protein sequence ID" value="NIJ63161.1"/>
    <property type="molecule type" value="Genomic_DNA"/>
</dbReference>
<reference evidence="1 2" key="1">
    <citation type="submission" date="2020-03" db="EMBL/GenBank/DDBJ databases">
        <title>Genomic Encyclopedia of Type Strains, Phase IV (KMG-IV): sequencing the most valuable type-strain genomes for metagenomic binning, comparative biology and taxonomic classification.</title>
        <authorList>
            <person name="Goeker M."/>
        </authorList>
    </citation>
    <scope>NUCLEOTIDE SEQUENCE [LARGE SCALE GENOMIC DNA]</scope>
    <source>
        <strain evidence="1 2">DSM 4733</strain>
    </source>
</reference>